<keyword evidence="1" id="KW-0812">Transmembrane</keyword>
<evidence type="ECO:0000259" key="2">
    <source>
        <dbReference type="Pfam" id="PF03713"/>
    </source>
</evidence>
<dbReference type="STRING" id="237018.SAMN04489723_104162"/>
<dbReference type="OrthoDB" id="517560at2"/>
<keyword evidence="1" id="KW-1133">Transmembrane helix</keyword>
<reference evidence="3 4" key="1">
    <citation type="submission" date="2016-10" db="EMBL/GenBank/DDBJ databases">
        <authorList>
            <person name="de Groot N.N."/>
        </authorList>
    </citation>
    <scope>NUCLEOTIDE SEQUENCE [LARGE SCALE GENOMIC DNA]</scope>
    <source>
        <strain evidence="3 4">DSM 23399</strain>
    </source>
</reference>
<evidence type="ECO:0000256" key="1">
    <source>
        <dbReference type="SAM" id="Phobius"/>
    </source>
</evidence>
<proteinExistence type="predicted"/>
<dbReference type="Proteomes" id="UP000198790">
    <property type="component" value="Unassembled WGS sequence"/>
</dbReference>
<organism evidence="3 4">
    <name type="scientific">Algoriphagus aquimarinus</name>
    <dbReference type="NCBI Taxonomy" id="237018"/>
    <lineage>
        <taxon>Bacteria</taxon>
        <taxon>Pseudomonadati</taxon>
        <taxon>Bacteroidota</taxon>
        <taxon>Cytophagia</taxon>
        <taxon>Cytophagales</taxon>
        <taxon>Cyclobacteriaceae</taxon>
        <taxon>Algoriphagus</taxon>
    </lineage>
</organism>
<dbReference type="InterPro" id="IPR012347">
    <property type="entry name" value="Ferritin-like"/>
</dbReference>
<dbReference type="RefSeq" id="WP_092895601.1">
    <property type="nucleotide sequence ID" value="NZ_FOKK01000004.1"/>
</dbReference>
<dbReference type="Pfam" id="PF03713">
    <property type="entry name" value="DUF305"/>
    <property type="match status" value="1"/>
</dbReference>
<feature type="transmembrane region" description="Helical" evidence="1">
    <location>
        <begin position="68"/>
        <end position="87"/>
    </location>
</feature>
<name>A0A1I0YA83_9BACT</name>
<dbReference type="Gene3D" id="1.20.1260.10">
    <property type="match status" value="1"/>
</dbReference>
<protein>
    <recommendedName>
        <fullName evidence="2">DUF305 domain-containing protein</fullName>
    </recommendedName>
</protein>
<feature type="transmembrane region" description="Helical" evidence="1">
    <location>
        <begin position="42"/>
        <end position="62"/>
    </location>
</feature>
<evidence type="ECO:0000313" key="3">
    <source>
        <dbReference type="EMBL" id="SFB09430.1"/>
    </source>
</evidence>
<dbReference type="EMBL" id="FOKK01000004">
    <property type="protein sequence ID" value="SFB09430.1"/>
    <property type="molecule type" value="Genomic_DNA"/>
</dbReference>
<keyword evidence="1" id="KW-0472">Membrane</keyword>
<dbReference type="InterPro" id="IPR005183">
    <property type="entry name" value="DUF305_CopM-like"/>
</dbReference>
<gene>
    <name evidence="3" type="ORF">SAMN04489723_104162</name>
</gene>
<dbReference type="AlphaFoldDB" id="A0A1I0YA83"/>
<evidence type="ECO:0000313" key="4">
    <source>
        <dbReference type="Proteomes" id="UP000198790"/>
    </source>
</evidence>
<accession>A0A1I0YA83</accession>
<sequence length="152" mass="17471">MKSKSYVKFAAMMAVSFVIMYAVMFLNADLFEHVMLSTTRTYMTILMIAPMAISMMLFMWGMYENKKANYMILASAVIIFIGTLTMLRNQTMIADVQWMKAMIPHHSSAIMVSQKAHLQDPEAQKLAQDIIEAQKKEIAQMNEMIKRLEATR</sequence>
<feature type="domain" description="DUF305" evidence="2">
    <location>
        <begin position="87"/>
        <end position="144"/>
    </location>
</feature>
<feature type="transmembrane region" description="Helical" evidence="1">
    <location>
        <begin position="6"/>
        <end position="30"/>
    </location>
</feature>
<keyword evidence="4" id="KW-1185">Reference proteome</keyword>